<sequence>MNKVTTDLNITSGCITVYGNKADAQDRLESFLNSESAKALFSRHNISVEVANFIEIEEEEILPDETSFRPQVLSLAVTHPETVESYQPVLDLQLSQDFIDLTRDNDILIDWLDL</sequence>
<name>A0AAW8PY86_VIBPH</name>
<comment type="caution">
    <text evidence="1">The sequence shown here is derived from an EMBL/GenBank/DDBJ whole genome shotgun (WGS) entry which is preliminary data.</text>
</comment>
<organism evidence="1 2">
    <name type="scientific">Vibrio parahaemolyticus</name>
    <dbReference type="NCBI Taxonomy" id="670"/>
    <lineage>
        <taxon>Bacteria</taxon>
        <taxon>Pseudomonadati</taxon>
        <taxon>Pseudomonadota</taxon>
        <taxon>Gammaproteobacteria</taxon>
        <taxon>Vibrionales</taxon>
        <taxon>Vibrionaceae</taxon>
        <taxon>Vibrio</taxon>
    </lineage>
</organism>
<accession>A0AAW8PY86</accession>
<protein>
    <submittedName>
        <fullName evidence="1">Uncharacterized protein</fullName>
    </submittedName>
</protein>
<gene>
    <name evidence="1" type="ORF">QX249_10030</name>
</gene>
<proteinExistence type="predicted"/>
<evidence type="ECO:0000313" key="2">
    <source>
        <dbReference type="Proteomes" id="UP001253193"/>
    </source>
</evidence>
<dbReference type="RefSeq" id="WP_311019787.1">
    <property type="nucleotide sequence ID" value="NZ_JAUHGG010000003.1"/>
</dbReference>
<reference evidence="1" key="1">
    <citation type="submission" date="2023-06" db="EMBL/GenBank/DDBJ databases">
        <title>Genomic Diversity of Vibrio spp. and Metagenomic Analysis of Pathogens in Florida Gulf Coastal Waters Following Hurricane Ian.</title>
        <authorList>
            <person name="Brumfield K.D."/>
        </authorList>
    </citation>
    <scope>NUCLEOTIDE SEQUENCE</scope>
    <source>
        <strain evidence="1">WBS2B-138</strain>
    </source>
</reference>
<dbReference type="AlphaFoldDB" id="A0AAW8PY86"/>
<dbReference type="EMBL" id="JAUHGG010000003">
    <property type="protein sequence ID" value="MDS1820996.1"/>
    <property type="molecule type" value="Genomic_DNA"/>
</dbReference>
<dbReference type="Proteomes" id="UP001253193">
    <property type="component" value="Unassembled WGS sequence"/>
</dbReference>
<evidence type="ECO:0000313" key="1">
    <source>
        <dbReference type="EMBL" id="MDS1820996.1"/>
    </source>
</evidence>